<dbReference type="InterPro" id="IPR014284">
    <property type="entry name" value="RNA_pol_sigma-70_dom"/>
</dbReference>
<comment type="caution">
    <text evidence="7">The sequence shown here is derived from an EMBL/GenBank/DDBJ whole genome shotgun (WGS) entry which is preliminary data.</text>
</comment>
<evidence type="ECO:0000256" key="4">
    <source>
        <dbReference type="ARBA" id="ARBA00023163"/>
    </source>
</evidence>
<dbReference type="InterPro" id="IPR013325">
    <property type="entry name" value="RNA_pol_sigma_r2"/>
</dbReference>
<gene>
    <name evidence="7" type="ORF">A4R26_04435</name>
</gene>
<dbReference type="PANTHER" id="PTHR43133:SF45">
    <property type="entry name" value="RNA POLYMERASE ECF-TYPE SIGMA FACTOR"/>
    <property type="match status" value="1"/>
</dbReference>
<keyword evidence="8" id="KW-1185">Reference proteome</keyword>
<organism evidence="7 8">
    <name type="scientific">Niastella populi</name>
    <dbReference type="NCBI Taxonomy" id="550983"/>
    <lineage>
        <taxon>Bacteria</taxon>
        <taxon>Pseudomonadati</taxon>
        <taxon>Bacteroidota</taxon>
        <taxon>Chitinophagia</taxon>
        <taxon>Chitinophagales</taxon>
        <taxon>Chitinophagaceae</taxon>
        <taxon>Niastella</taxon>
    </lineage>
</organism>
<proteinExistence type="inferred from homology"/>
<dbReference type="InterPro" id="IPR013324">
    <property type="entry name" value="RNA_pol_sigma_r3/r4-like"/>
</dbReference>
<feature type="domain" description="RNA polymerase sigma factor 70 region 4 type 2" evidence="6">
    <location>
        <begin position="110"/>
        <end position="158"/>
    </location>
</feature>
<evidence type="ECO:0000259" key="6">
    <source>
        <dbReference type="Pfam" id="PF08281"/>
    </source>
</evidence>
<keyword evidence="4" id="KW-0804">Transcription</keyword>
<dbReference type="Proteomes" id="UP000192276">
    <property type="component" value="Unassembled WGS sequence"/>
</dbReference>
<dbReference type="SUPFAM" id="SSF88946">
    <property type="entry name" value="Sigma2 domain of RNA polymerase sigma factors"/>
    <property type="match status" value="1"/>
</dbReference>
<keyword evidence="3" id="KW-0731">Sigma factor</keyword>
<evidence type="ECO:0000256" key="2">
    <source>
        <dbReference type="ARBA" id="ARBA00023015"/>
    </source>
</evidence>
<dbReference type="Pfam" id="PF04542">
    <property type="entry name" value="Sigma70_r2"/>
    <property type="match status" value="1"/>
</dbReference>
<evidence type="ECO:0000313" key="8">
    <source>
        <dbReference type="Proteomes" id="UP000192276"/>
    </source>
</evidence>
<reference evidence="8" key="1">
    <citation type="submission" date="2016-04" db="EMBL/GenBank/DDBJ databases">
        <authorList>
            <person name="Chen L."/>
            <person name="Zhuang W."/>
            <person name="Wang G."/>
        </authorList>
    </citation>
    <scope>NUCLEOTIDE SEQUENCE [LARGE SCALE GENOMIC DNA]</scope>
    <source>
        <strain evidence="8">208</strain>
    </source>
</reference>
<sequence length="168" mass="19605">MLSEQPAIFLSLIETNKGIIYKVANAYCMHSEDRKDLIQEIIVQLWRSFDQYNDKYKYTTWMYRIALNVAISFYRRENRRKQLTNPLPDNIFDLADENNGGETGKQISYLNQFIGELKELDKALVLLYLEEKSQQEIAEITGISETNVSTRIGRIKKILKQKFASLNA</sequence>
<dbReference type="Gene3D" id="1.10.1740.10">
    <property type="match status" value="1"/>
</dbReference>
<dbReference type="NCBIfam" id="TIGR02937">
    <property type="entry name" value="sigma70-ECF"/>
    <property type="match status" value="1"/>
</dbReference>
<dbReference type="PANTHER" id="PTHR43133">
    <property type="entry name" value="RNA POLYMERASE ECF-TYPE SIGMA FACTO"/>
    <property type="match status" value="1"/>
</dbReference>
<dbReference type="EMBL" id="LWBP01000199">
    <property type="protein sequence ID" value="OQP56415.1"/>
    <property type="molecule type" value="Genomic_DNA"/>
</dbReference>
<dbReference type="InterPro" id="IPR039425">
    <property type="entry name" value="RNA_pol_sigma-70-like"/>
</dbReference>
<protein>
    <submittedName>
        <fullName evidence="7">RNA polymerase subunit sigma-70</fullName>
    </submittedName>
</protein>
<evidence type="ECO:0000256" key="3">
    <source>
        <dbReference type="ARBA" id="ARBA00023082"/>
    </source>
</evidence>
<evidence type="ECO:0000313" key="7">
    <source>
        <dbReference type="EMBL" id="OQP56415.1"/>
    </source>
</evidence>
<name>A0A1V9FDG5_9BACT</name>
<dbReference type="GO" id="GO:0006352">
    <property type="term" value="P:DNA-templated transcription initiation"/>
    <property type="evidence" value="ECO:0007669"/>
    <property type="project" value="InterPro"/>
</dbReference>
<dbReference type="GO" id="GO:0003677">
    <property type="term" value="F:DNA binding"/>
    <property type="evidence" value="ECO:0007669"/>
    <property type="project" value="InterPro"/>
</dbReference>
<dbReference type="SUPFAM" id="SSF88659">
    <property type="entry name" value="Sigma3 and sigma4 domains of RNA polymerase sigma factors"/>
    <property type="match status" value="1"/>
</dbReference>
<keyword evidence="2" id="KW-0805">Transcription regulation</keyword>
<dbReference type="OrthoDB" id="9780326at2"/>
<evidence type="ECO:0000256" key="1">
    <source>
        <dbReference type="ARBA" id="ARBA00010641"/>
    </source>
</evidence>
<comment type="similarity">
    <text evidence="1">Belongs to the sigma-70 factor family. ECF subfamily.</text>
</comment>
<evidence type="ECO:0000259" key="5">
    <source>
        <dbReference type="Pfam" id="PF04542"/>
    </source>
</evidence>
<dbReference type="InterPro" id="IPR013249">
    <property type="entry name" value="RNA_pol_sigma70_r4_t2"/>
</dbReference>
<dbReference type="Gene3D" id="1.10.10.10">
    <property type="entry name" value="Winged helix-like DNA-binding domain superfamily/Winged helix DNA-binding domain"/>
    <property type="match status" value="1"/>
</dbReference>
<dbReference type="STRING" id="550983.A4R26_04435"/>
<dbReference type="AlphaFoldDB" id="A0A1V9FDG5"/>
<dbReference type="Pfam" id="PF08281">
    <property type="entry name" value="Sigma70_r4_2"/>
    <property type="match status" value="1"/>
</dbReference>
<dbReference type="GO" id="GO:0016987">
    <property type="term" value="F:sigma factor activity"/>
    <property type="evidence" value="ECO:0007669"/>
    <property type="project" value="UniProtKB-KW"/>
</dbReference>
<accession>A0A1V9FDG5</accession>
<feature type="domain" description="RNA polymerase sigma-70 region 2" evidence="5">
    <location>
        <begin position="12"/>
        <end position="80"/>
    </location>
</feature>
<dbReference type="InterPro" id="IPR036388">
    <property type="entry name" value="WH-like_DNA-bd_sf"/>
</dbReference>
<dbReference type="InterPro" id="IPR007627">
    <property type="entry name" value="RNA_pol_sigma70_r2"/>
</dbReference>